<dbReference type="VEuPathDB" id="FungiDB:AAP_02489"/>
<sequence length="250" mass="28335">MSNAAVFERRNKQIQDAINGGSLKQALQLCEKRIKKGENSPFLLAWKANILCAHNDLATKKRGIKETLEICRAEPPVTDLDTIEFLCENLRLDPELQPTIHTLWERAAKAKPRDLEIQSRWFSNAVEVGDWKVAQKSKSPASRAIQSSEELLLLVKIFETQGRYVEIADTLNGKALGIDSKVAQGDWTFTQERLRSLQKAKLWEELLRSATGLLALPEDGVTDLPYDPEERDDWEVWQGLLAATREQLSQ</sequence>
<evidence type="ECO:0000313" key="1">
    <source>
        <dbReference type="EMBL" id="KZZ93023.1"/>
    </source>
</evidence>
<accession>A0A162IGC4</accession>
<evidence type="ECO:0000313" key="2">
    <source>
        <dbReference type="Proteomes" id="UP000242877"/>
    </source>
</evidence>
<protein>
    <submittedName>
        <fullName evidence="1">Cytoskeleton organization protein</fullName>
    </submittedName>
</protein>
<comment type="caution">
    <text evidence="1">The sequence shown here is derived from an EMBL/GenBank/DDBJ whole genome shotgun (WGS) entry which is preliminary data.</text>
</comment>
<name>A0A162IGC4_9EURO</name>
<proteinExistence type="predicted"/>
<dbReference type="OrthoDB" id="1874341at2759"/>
<dbReference type="AlphaFoldDB" id="A0A162IGC4"/>
<dbReference type="Proteomes" id="UP000242877">
    <property type="component" value="Unassembled WGS sequence"/>
</dbReference>
<organism evidence="1 2">
    <name type="scientific">Ascosphaera apis ARSEF 7405</name>
    <dbReference type="NCBI Taxonomy" id="392613"/>
    <lineage>
        <taxon>Eukaryota</taxon>
        <taxon>Fungi</taxon>
        <taxon>Dikarya</taxon>
        <taxon>Ascomycota</taxon>
        <taxon>Pezizomycotina</taxon>
        <taxon>Eurotiomycetes</taxon>
        <taxon>Eurotiomycetidae</taxon>
        <taxon>Onygenales</taxon>
        <taxon>Ascosphaeraceae</taxon>
        <taxon>Ascosphaera</taxon>
    </lineage>
</organism>
<dbReference type="EMBL" id="AZGZ01000009">
    <property type="protein sequence ID" value="KZZ93023.1"/>
    <property type="molecule type" value="Genomic_DNA"/>
</dbReference>
<gene>
    <name evidence="1" type="ORF">AAP_02489</name>
</gene>
<keyword evidence="2" id="KW-1185">Reference proteome</keyword>
<reference evidence="1 2" key="1">
    <citation type="journal article" date="2016" name="Genome Biol. Evol.">
        <title>Divergent and convergent evolution of fungal pathogenicity.</title>
        <authorList>
            <person name="Shang Y."/>
            <person name="Xiao G."/>
            <person name="Zheng P."/>
            <person name="Cen K."/>
            <person name="Zhan S."/>
            <person name="Wang C."/>
        </authorList>
    </citation>
    <scope>NUCLEOTIDE SEQUENCE [LARGE SCALE GENOMIC DNA]</scope>
    <source>
        <strain evidence="1 2">ARSEF 7405</strain>
    </source>
</reference>